<dbReference type="AlphaFoldDB" id="A0A3M8T108"/>
<evidence type="ECO:0000313" key="4">
    <source>
        <dbReference type="EMBL" id="RNF85214.1"/>
    </source>
</evidence>
<organism evidence="4 5">
    <name type="scientific">Montanilutibacter psychrotolerans</name>
    <dbReference type="NCBI Taxonomy" id="1327343"/>
    <lineage>
        <taxon>Bacteria</taxon>
        <taxon>Pseudomonadati</taxon>
        <taxon>Pseudomonadota</taxon>
        <taxon>Gammaproteobacteria</taxon>
        <taxon>Lysobacterales</taxon>
        <taxon>Lysobacteraceae</taxon>
        <taxon>Montanilutibacter</taxon>
    </lineage>
</organism>
<dbReference type="NCBIfam" id="TIGR01409">
    <property type="entry name" value="TAT_signal_seq"/>
    <property type="match status" value="1"/>
</dbReference>
<evidence type="ECO:0000256" key="2">
    <source>
        <dbReference type="SAM" id="MobiDB-lite"/>
    </source>
</evidence>
<feature type="chain" id="PRO_5018052778" evidence="3">
    <location>
        <begin position="36"/>
        <end position="480"/>
    </location>
</feature>
<dbReference type="Pfam" id="PF07394">
    <property type="entry name" value="DUF1501"/>
    <property type="match status" value="1"/>
</dbReference>
<keyword evidence="5" id="KW-1185">Reference proteome</keyword>
<evidence type="ECO:0000313" key="5">
    <source>
        <dbReference type="Proteomes" id="UP000267049"/>
    </source>
</evidence>
<dbReference type="PROSITE" id="PS51318">
    <property type="entry name" value="TAT"/>
    <property type="match status" value="1"/>
</dbReference>
<gene>
    <name evidence="4" type="ORF">EER27_05435</name>
</gene>
<feature type="region of interest" description="Disordered" evidence="2">
    <location>
        <begin position="453"/>
        <end position="480"/>
    </location>
</feature>
<keyword evidence="1 3" id="KW-0732">Signal</keyword>
<reference evidence="4 5" key="1">
    <citation type="submission" date="2018-11" db="EMBL/GenBank/DDBJ databases">
        <title>Lysobacter cryohumiis sp. nov., isolated from soil in the Tianshan Mountains, Xinjiang, China.</title>
        <authorList>
            <person name="Luo Y."/>
            <person name="Sheng H."/>
        </authorList>
    </citation>
    <scope>NUCLEOTIDE SEQUENCE [LARGE SCALE GENOMIC DNA]</scope>
    <source>
        <strain evidence="4 5">ZS60</strain>
    </source>
</reference>
<dbReference type="EMBL" id="RIBS01000002">
    <property type="protein sequence ID" value="RNF85214.1"/>
    <property type="molecule type" value="Genomic_DNA"/>
</dbReference>
<sequence>MSVTMNRRQFLKGCAATGALGVAGPGLLFSGSAQAAANAHDTVVHLFLRGAMDGLNLVIPTGGVDRGFYEQARPDLAIAASGSSYAALPLTLAGGGDTGFGLHPSATGLRDLWNDGHLGIVHACGLATTLTRSHFDAQLYIDLGTPGQQSIGSGWMGRAWDSQPGASGSVTMPALAVASRAPASMLGSTKALAMASPGDFELNSGAWAWQSTRPDSPAGLRGVNQTLASLWAGQTGLELGGQRADAALRVVAQQDYSALPANWPTSTFARQLWTIAQSIRFDLGLRYATLDLGGWDTHDGQGTAGAGYHYYQNKIVELSAALSAFYAELAGTGHMSRVTVVVQSEFGRRVRQNGNGGTDHGYGNPVLVLGGAVNGRRFYGQWPGIDPEVLSPYFGDLPVTTDHRRVLSEILIRRMGNPNISAVFPGYSGYSPLGIMQGTDLTPQLSVATAATATSAPSRGTQHHHLMPTSNRGRVGVSER</sequence>
<dbReference type="InterPro" id="IPR019546">
    <property type="entry name" value="TAT_signal_bac_arc"/>
</dbReference>
<accession>A0A3M8T108</accession>
<dbReference type="Proteomes" id="UP000267049">
    <property type="component" value="Unassembled WGS sequence"/>
</dbReference>
<protein>
    <submittedName>
        <fullName evidence="4">DUF1501 domain-containing protein</fullName>
    </submittedName>
</protein>
<comment type="caution">
    <text evidence="4">The sequence shown here is derived from an EMBL/GenBank/DDBJ whole genome shotgun (WGS) entry which is preliminary data.</text>
</comment>
<dbReference type="RefSeq" id="WP_123087000.1">
    <property type="nucleotide sequence ID" value="NZ_RIBS01000002.1"/>
</dbReference>
<dbReference type="OrthoDB" id="9779968at2"/>
<dbReference type="InterPro" id="IPR010869">
    <property type="entry name" value="DUF1501"/>
</dbReference>
<dbReference type="PANTHER" id="PTHR43737">
    <property type="entry name" value="BLL7424 PROTEIN"/>
    <property type="match status" value="1"/>
</dbReference>
<evidence type="ECO:0000256" key="1">
    <source>
        <dbReference type="ARBA" id="ARBA00022729"/>
    </source>
</evidence>
<dbReference type="PANTHER" id="PTHR43737:SF1">
    <property type="entry name" value="DUF1501 DOMAIN-CONTAINING PROTEIN"/>
    <property type="match status" value="1"/>
</dbReference>
<proteinExistence type="predicted"/>
<dbReference type="InterPro" id="IPR006311">
    <property type="entry name" value="TAT_signal"/>
</dbReference>
<evidence type="ECO:0000256" key="3">
    <source>
        <dbReference type="SAM" id="SignalP"/>
    </source>
</evidence>
<feature type="signal peptide" evidence="3">
    <location>
        <begin position="1"/>
        <end position="35"/>
    </location>
</feature>
<name>A0A3M8T108_9GAMM</name>